<reference evidence="15 16" key="1">
    <citation type="submission" date="2019-02" db="EMBL/GenBank/DDBJ databases">
        <title>Deep-cultivation of Planctomycetes and their phenomic and genomic characterization uncovers novel biology.</title>
        <authorList>
            <person name="Wiegand S."/>
            <person name="Jogler M."/>
            <person name="Boedeker C."/>
            <person name="Pinto D."/>
            <person name="Vollmers J."/>
            <person name="Rivas-Marin E."/>
            <person name="Kohn T."/>
            <person name="Peeters S.H."/>
            <person name="Heuer A."/>
            <person name="Rast P."/>
            <person name="Oberbeckmann S."/>
            <person name="Bunk B."/>
            <person name="Jeske O."/>
            <person name="Meyerdierks A."/>
            <person name="Storesund J.E."/>
            <person name="Kallscheuer N."/>
            <person name="Luecker S."/>
            <person name="Lage O.M."/>
            <person name="Pohl T."/>
            <person name="Merkel B.J."/>
            <person name="Hornburger P."/>
            <person name="Mueller R.-W."/>
            <person name="Bruemmer F."/>
            <person name="Labrenz M."/>
            <person name="Spormann A.M."/>
            <person name="Op den Camp H."/>
            <person name="Overmann J."/>
            <person name="Amann R."/>
            <person name="Jetten M.S.M."/>
            <person name="Mascher T."/>
            <person name="Medema M.H."/>
            <person name="Devos D.P."/>
            <person name="Kaster A.-K."/>
            <person name="Ovreas L."/>
            <person name="Rohde M."/>
            <person name="Galperin M.Y."/>
            <person name="Jogler C."/>
        </authorList>
    </citation>
    <scope>NUCLEOTIDE SEQUENCE [LARGE SCALE GENOMIC DNA]</scope>
    <source>
        <strain evidence="15 16">Spa11</strain>
    </source>
</reference>
<dbReference type="KEGG" id="bmei:Spa11_32480"/>
<dbReference type="HAMAP" id="MF_00097">
    <property type="entry name" value="TMP_synthase"/>
    <property type="match status" value="1"/>
</dbReference>
<dbReference type="AlphaFoldDB" id="A0A518KB91"/>
<feature type="binding site" evidence="10">
    <location>
        <position position="252"/>
    </location>
    <ligand>
        <name>4-amino-2-methyl-5-(diphosphooxymethyl)pyrimidine</name>
        <dbReference type="ChEBI" id="CHEBI:57841"/>
    </ligand>
</feature>
<evidence type="ECO:0000256" key="7">
    <source>
        <dbReference type="ARBA" id="ARBA00047334"/>
    </source>
</evidence>
<feature type="domain" description="ThiD2" evidence="14">
    <location>
        <begin position="13"/>
        <end position="134"/>
    </location>
</feature>
<dbReference type="InterPro" id="IPR041397">
    <property type="entry name" value="ThiD2"/>
</dbReference>
<proteinExistence type="inferred from homology"/>
<evidence type="ECO:0000256" key="10">
    <source>
        <dbReference type="HAMAP-Rule" id="MF_00097"/>
    </source>
</evidence>
<evidence type="ECO:0000256" key="8">
    <source>
        <dbReference type="ARBA" id="ARBA00047851"/>
    </source>
</evidence>
<feature type="binding site" evidence="10">
    <location>
        <begin position="181"/>
        <end position="185"/>
    </location>
    <ligand>
        <name>4-amino-2-methyl-5-(diphosphooxymethyl)pyrimidine</name>
        <dbReference type="ChEBI" id="CHEBI:57841"/>
    </ligand>
</feature>
<feature type="binding site" evidence="10">
    <location>
        <position position="233"/>
    </location>
    <ligand>
        <name>Mg(2+)</name>
        <dbReference type="ChEBI" id="CHEBI:18420"/>
    </ligand>
</feature>
<dbReference type="Proteomes" id="UP000316426">
    <property type="component" value="Chromosome"/>
</dbReference>
<comment type="similarity">
    <text evidence="10 11">Belongs to the thiamine-phosphate synthase family.</text>
</comment>
<comment type="catalytic activity">
    <reaction evidence="9 10 11">
        <text>2-[(2R,5Z)-2-carboxy-4-methylthiazol-5(2H)-ylidene]ethyl phosphate + 4-amino-2-methyl-5-(diphosphooxymethyl)pyrimidine + 2 H(+) = thiamine phosphate + CO2 + diphosphate</text>
        <dbReference type="Rhea" id="RHEA:47844"/>
        <dbReference type="ChEBI" id="CHEBI:15378"/>
        <dbReference type="ChEBI" id="CHEBI:16526"/>
        <dbReference type="ChEBI" id="CHEBI:33019"/>
        <dbReference type="ChEBI" id="CHEBI:37575"/>
        <dbReference type="ChEBI" id="CHEBI:57841"/>
        <dbReference type="ChEBI" id="CHEBI:62899"/>
        <dbReference type="EC" id="2.5.1.3"/>
    </reaction>
</comment>
<comment type="catalytic activity">
    <reaction evidence="8 10 11">
        <text>2-(2-carboxy-4-methylthiazol-5-yl)ethyl phosphate + 4-amino-2-methyl-5-(diphosphooxymethyl)pyrimidine + 2 H(+) = thiamine phosphate + CO2 + diphosphate</text>
        <dbReference type="Rhea" id="RHEA:47848"/>
        <dbReference type="ChEBI" id="CHEBI:15378"/>
        <dbReference type="ChEBI" id="CHEBI:16526"/>
        <dbReference type="ChEBI" id="CHEBI:33019"/>
        <dbReference type="ChEBI" id="CHEBI:37575"/>
        <dbReference type="ChEBI" id="CHEBI:57841"/>
        <dbReference type="ChEBI" id="CHEBI:62890"/>
        <dbReference type="EC" id="2.5.1.3"/>
    </reaction>
</comment>
<feature type="domain" description="Thiamine phosphate synthase/TenI" evidence="13">
    <location>
        <begin position="152"/>
        <end position="331"/>
    </location>
</feature>
<dbReference type="EC" id="2.5.1.3" evidence="10"/>
<accession>A0A518KB91</accession>
<evidence type="ECO:0000259" key="13">
    <source>
        <dbReference type="Pfam" id="PF02581"/>
    </source>
</evidence>
<comment type="catalytic activity">
    <reaction evidence="7 10 11">
        <text>4-methyl-5-(2-phosphooxyethyl)-thiazole + 4-amino-2-methyl-5-(diphosphooxymethyl)pyrimidine + H(+) = thiamine phosphate + diphosphate</text>
        <dbReference type="Rhea" id="RHEA:22328"/>
        <dbReference type="ChEBI" id="CHEBI:15378"/>
        <dbReference type="ChEBI" id="CHEBI:33019"/>
        <dbReference type="ChEBI" id="CHEBI:37575"/>
        <dbReference type="ChEBI" id="CHEBI:57841"/>
        <dbReference type="ChEBI" id="CHEBI:58296"/>
        <dbReference type="EC" id="2.5.1.3"/>
    </reaction>
</comment>
<keyword evidence="16" id="KW-1185">Reference proteome</keyword>
<evidence type="ECO:0000256" key="5">
    <source>
        <dbReference type="ARBA" id="ARBA00022842"/>
    </source>
</evidence>
<dbReference type="InterPro" id="IPR034291">
    <property type="entry name" value="TMP_synthase"/>
</dbReference>
<dbReference type="EMBL" id="CP036349">
    <property type="protein sequence ID" value="QDV75039.1"/>
    <property type="molecule type" value="Genomic_DNA"/>
</dbReference>
<dbReference type="InterPro" id="IPR016229">
    <property type="entry name" value="TMP_synthase_cyanobac_bac"/>
</dbReference>
<sequence length="354" mass="37065">MNHPNTLNHRVIRLLDASLNRASEGARVVEDYARFVLDDAHLARLAKELRHGIAAAGGILPLADRLACRDTPGDVGTAISTASEGQRTDAWAVCAASLGRLQEAIRSLEEYGKTIDPALGARFERLRYDAYTLASGLGGTQRGRERLGDARLYVLIDGSESSEAFARRVETLCEAGADVLQLRDKSLDDRTLVERARHLASLCRRHGVTSIINDRADIAVAAGADGIHVGQEELTVADARSVVGPGRLVGVSTHSIEQARTAVLAGADYLGVGPTFPSTTKAFAEFPGLDFVRQVAAEVSLPAFAIGGITPANVSEVVTAGLRRVAVSGAVSGASDPIAAVESLVATLGGQSAG</sequence>
<feature type="binding site" evidence="10">
    <location>
        <position position="213"/>
    </location>
    <ligand>
        <name>4-amino-2-methyl-5-(diphosphooxymethyl)pyrimidine</name>
        <dbReference type="ChEBI" id="CHEBI:57841"/>
    </ligand>
</feature>
<comment type="cofactor">
    <cofactor evidence="10">
        <name>Mg(2+)</name>
        <dbReference type="ChEBI" id="CHEBI:18420"/>
    </cofactor>
    <text evidence="10">Binds 1 Mg(2+) ion per subunit.</text>
</comment>
<dbReference type="InterPro" id="IPR022998">
    <property type="entry name" value="ThiamineP_synth_TenI"/>
</dbReference>
<feature type="binding site" evidence="10">
    <location>
        <position position="281"/>
    </location>
    <ligand>
        <name>4-amino-2-methyl-5-(diphosphooxymethyl)pyrimidine</name>
        <dbReference type="ChEBI" id="CHEBI:57841"/>
    </ligand>
</feature>
<dbReference type="Pfam" id="PF17792">
    <property type="entry name" value="ThiD2"/>
    <property type="match status" value="1"/>
</dbReference>
<evidence type="ECO:0000256" key="11">
    <source>
        <dbReference type="RuleBase" id="RU003826"/>
    </source>
</evidence>
<dbReference type="GO" id="GO:0009229">
    <property type="term" value="P:thiamine diphosphate biosynthetic process"/>
    <property type="evidence" value="ECO:0007669"/>
    <property type="project" value="UniProtKB-UniRule"/>
</dbReference>
<evidence type="ECO:0000313" key="16">
    <source>
        <dbReference type="Proteomes" id="UP000316426"/>
    </source>
</evidence>
<comment type="caution">
    <text evidence="10">Lacks conserved residue(s) required for the propagation of feature annotation.</text>
</comment>
<keyword evidence="3 10" id="KW-0808">Transferase</keyword>
<dbReference type="PANTHER" id="PTHR20857:SF15">
    <property type="entry name" value="THIAMINE-PHOSPHATE SYNTHASE"/>
    <property type="match status" value="1"/>
</dbReference>
<keyword evidence="5 10" id="KW-0460">Magnesium</keyword>
<keyword evidence="4 10" id="KW-0479">Metal-binding</keyword>
<dbReference type="PIRSF" id="PIRSF000512">
    <property type="entry name" value="TMP_PPase_Cyanobac_prd"/>
    <property type="match status" value="1"/>
</dbReference>
<dbReference type="Gene3D" id="3.20.20.70">
    <property type="entry name" value="Aldolase class I"/>
    <property type="match status" value="1"/>
</dbReference>
<dbReference type="RefSeq" id="WP_145113983.1">
    <property type="nucleotide sequence ID" value="NZ_CP036349.1"/>
</dbReference>
<dbReference type="FunFam" id="3.20.20.70:FF:000096">
    <property type="entry name" value="Thiamine-phosphate synthase"/>
    <property type="match status" value="1"/>
</dbReference>
<dbReference type="NCBIfam" id="NF002727">
    <property type="entry name" value="PRK02615.1"/>
    <property type="match status" value="1"/>
</dbReference>
<dbReference type="Pfam" id="PF02581">
    <property type="entry name" value="TMP-TENI"/>
    <property type="match status" value="1"/>
</dbReference>
<protein>
    <recommendedName>
        <fullName evidence="10">Thiamine-phosphate synthase</fullName>
        <shortName evidence="10">TP synthase</shortName>
        <shortName evidence="10">TPS</shortName>
        <ecNumber evidence="10">2.5.1.3</ecNumber>
    </recommendedName>
    <alternativeName>
        <fullName evidence="10">Thiamine-phosphate pyrophosphorylase</fullName>
        <shortName evidence="10">TMP pyrophosphorylase</shortName>
        <shortName evidence="10">TMP-PPase</shortName>
    </alternativeName>
</protein>
<comment type="pathway">
    <text evidence="2 10 12">Cofactor biosynthesis; thiamine diphosphate biosynthesis; thiamine phosphate from 4-amino-2-methyl-5-diphosphomethylpyrimidine and 4-methyl-5-(2-phosphoethyl)-thiazole: step 1/1.</text>
</comment>
<dbReference type="InterPro" id="IPR013785">
    <property type="entry name" value="Aldolase_TIM"/>
</dbReference>
<name>A0A518KB91_9BACT</name>
<evidence type="ECO:0000256" key="2">
    <source>
        <dbReference type="ARBA" id="ARBA00005165"/>
    </source>
</evidence>
<dbReference type="InterPro" id="IPR036206">
    <property type="entry name" value="ThiamineP_synth_sf"/>
</dbReference>
<evidence type="ECO:0000256" key="3">
    <source>
        <dbReference type="ARBA" id="ARBA00022679"/>
    </source>
</evidence>
<evidence type="ECO:0000256" key="4">
    <source>
        <dbReference type="ARBA" id="ARBA00022723"/>
    </source>
</evidence>
<evidence type="ECO:0000256" key="1">
    <source>
        <dbReference type="ARBA" id="ARBA00003814"/>
    </source>
</evidence>
<evidence type="ECO:0000259" key="14">
    <source>
        <dbReference type="Pfam" id="PF17792"/>
    </source>
</evidence>
<comment type="function">
    <text evidence="1 10">Condenses 4-methyl-5-(beta-hydroxyethyl)thiazole monophosphate (THZ-P) and 2-methyl-4-amino-5-hydroxymethyl pyrimidine pyrophosphate (HMP-PP) to form thiamine monophosphate (TMP).</text>
</comment>
<feature type="binding site" evidence="10">
    <location>
        <begin position="278"/>
        <end position="280"/>
    </location>
    <ligand>
        <name>2-[(2R,5Z)-2-carboxy-4-methylthiazol-5(2H)-ylidene]ethyl phosphate</name>
        <dbReference type="ChEBI" id="CHEBI:62899"/>
    </ligand>
</feature>
<feature type="binding site" evidence="10">
    <location>
        <position position="308"/>
    </location>
    <ligand>
        <name>2-[(2R,5Z)-2-carboxy-4-methylthiazol-5(2H)-ylidene]ethyl phosphate</name>
        <dbReference type="ChEBI" id="CHEBI:62899"/>
    </ligand>
</feature>
<feature type="binding site" evidence="10">
    <location>
        <position position="214"/>
    </location>
    <ligand>
        <name>Mg(2+)</name>
        <dbReference type="ChEBI" id="CHEBI:18420"/>
    </ligand>
</feature>
<dbReference type="GO" id="GO:0000287">
    <property type="term" value="F:magnesium ion binding"/>
    <property type="evidence" value="ECO:0007669"/>
    <property type="project" value="UniProtKB-UniRule"/>
</dbReference>
<evidence type="ECO:0000256" key="12">
    <source>
        <dbReference type="RuleBase" id="RU004253"/>
    </source>
</evidence>
<dbReference type="PANTHER" id="PTHR20857">
    <property type="entry name" value="THIAMINE-PHOSPHATE PYROPHOSPHORYLASE"/>
    <property type="match status" value="1"/>
</dbReference>
<organism evidence="15 16">
    <name type="scientific">Botrimarina mediterranea</name>
    <dbReference type="NCBI Taxonomy" id="2528022"/>
    <lineage>
        <taxon>Bacteria</taxon>
        <taxon>Pseudomonadati</taxon>
        <taxon>Planctomycetota</taxon>
        <taxon>Planctomycetia</taxon>
        <taxon>Pirellulales</taxon>
        <taxon>Lacipirellulaceae</taxon>
        <taxon>Botrimarina</taxon>
    </lineage>
</organism>
<evidence type="ECO:0000256" key="6">
    <source>
        <dbReference type="ARBA" id="ARBA00022977"/>
    </source>
</evidence>
<dbReference type="UniPathway" id="UPA00060">
    <property type="reaction ID" value="UER00141"/>
</dbReference>
<dbReference type="NCBIfam" id="TIGR00693">
    <property type="entry name" value="thiE"/>
    <property type="match status" value="1"/>
</dbReference>
<evidence type="ECO:0000313" key="15">
    <source>
        <dbReference type="EMBL" id="QDV75039.1"/>
    </source>
</evidence>
<dbReference type="GO" id="GO:0005737">
    <property type="term" value="C:cytoplasm"/>
    <property type="evidence" value="ECO:0007669"/>
    <property type="project" value="TreeGrafter"/>
</dbReference>
<evidence type="ECO:0000256" key="9">
    <source>
        <dbReference type="ARBA" id="ARBA00047883"/>
    </source>
</evidence>
<dbReference type="SUPFAM" id="SSF51391">
    <property type="entry name" value="Thiamin phosphate synthase"/>
    <property type="match status" value="1"/>
</dbReference>
<dbReference type="GO" id="GO:0009228">
    <property type="term" value="P:thiamine biosynthetic process"/>
    <property type="evidence" value="ECO:0007669"/>
    <property type="project" value="UniProtKB-KW"/>
</dbReference>
<dbReference type="GO" id="GO:0004789">
    <property type="term" value="F:thiamine-phosphate diphosphorylase activity"/>
    <property type="evidence" value="ECO:0007669"/>
    <property type="project" value="UniProtKB-UniRule"/>
</dbReference>
<keyword evidence="6 10" id="KW-0784">Thiamine biosynthesis</keyword>
<gene>
    <name evidence="10 15" type="primary">thiE</name>
    <name evidence="15" type="ORF">Spa11_32480</name>
</gene>
<dbReference type="CDD" id="cd00564">
    <property type="entry name" value="TMP_TenI"/>
    <property type="match status" value="1"/>
</dbReference>